<evidence type="ECO:0000259" key="6">
    <source>
        <dbReference type="PROSITE" id="PS50808"/>
    </source>
</evidence>
<dbReference type="SMART" id="SM00614">
    <property type="entry name" value="ZnF_BED"/>
    <property type="match status" value="1"/>
</dbReference>
<dbReference type="GO" id="GO:0008270">
    <property type="term" value="F:zinc ion binding"/>
    <property type="evidence" value="ECO:0007669"/>
    <property type="project" value="UniProtKB-KW"/>
</dbReference>
<evidence type="ECO:0000313" key="8">
    <source>
        <dbReference type="Proteomes" id="UP000604825"/>
    </source>
</evidence>
<feature type="compositionally biased region" description="Low complexity" evidence="5">
    <location>
        <begin position="1"/>
        <end position="25"/>
    </location>
</feature>
<evidence type="ECO:0000256" key="2">
    <source>
        <dbReference type="ARBA" id="ARBA00022771"/>
    </source>
</evidence>
<reference evidence="7" key="1">
    <citation type="submission" date="2020-10" db="EMBL/GenBank/DDBJ databases">
        <authorList>
            <person name="Han B."/>
            <person name="Lu T."/>
            <person name="Zhao Q."/>
            <person name="Huang X."/>
            <person name="Zhao Y."/>
        </authorList>
    </citation>
    <scope>NUCLEOTIDE SEQUENCE</scope>
</reference>
<evidence type="ECO:0000256" key="5">
    <source>
        <dbReference type="SAM" id="MobiDB-lite"/>
    </source>
</evidence>
<dbReference type="EMBL" id="CAJGYO010000018">
    <property type="protein sequence ID" value="CAD6338032.1"/>
    <property type="molecule type" value="Genomic_DNA"/>
</dbReference>
<evidence type="ECO:0000313" key="7">
    <source>
        <dbReference type="EMBL" id="CAD6338032.1"/>
    </source>
</evidence>
<protein>
    <recommendedName>
        <fullName evidence="6">BED-type domain-containing protein</fullName>
    </recommendedName>
</protein>
<organism evidence="7 8">
    <name type="scientific">Miscanthus lutarioriparius</name>
    <dbReference type="NCBI Taxonomy" id="422564"/>
    <lineage>
        <taxon>Eukaryota</taxon>
        <taxon>Viridiplantae</taxon>
        <taxon>Streptophyta</taxon>
        <taxon>Embryophyta</taxon>
        <taxon>Tracheophyta</taxon>
        <taxon>Spermatophyta</taxon>
        <taxon>Magnoliopsida</taxon>
        <taxon>Liliopsida</taxon>
        <taxon>Poales</taxon>
        <taxon>Poaceae</taxon>
        <taxon>PACMAD clade</taxon>
        <taxon>Panicoideae</taxon>
        <taxon>Andropogonodae</taxon>
        <taxon>Andropogoneae</taxon>
        <taxon>Saccharinae</taxon>
        <taxon>Miscanthus</taxon>
    </lineage>
</organism>
<dbReference type="AlphaFoldDB" id="A0A811S946"/>
<keyword evidence="8" id="KW-1185">Reference proteome</keyword>
<accession>A0A811S946</accession>
<dbReference type="PROSITE" id="PS50808">
    <property type="entry name" value="ZF_BED"/>
    <property type="match status" value="1"/>
</dbReference>
<proteinExistence type="predicted"/>
<dbReference type="Proteomes" id="UP000604825">
    <property type="component" value="Unassembled WGS sequence"/>
</dbReference>
<evidence type="ECO:0000256" key="1">
    <source>
        <dbReference type="ARBA" id="ARBA00022723"/>
    </source>
</evidence>
<feature type="domain" description="BED-type" evidence="6">
    <location>
        <begin position="29"/>
        <end position="74"/>
    </location>
</feature>
<feature type="region of interest" description="Disordered" evidence="5">
    <location>
        <begin position="1"/>
        <end position="33"/>
    </location>
</feature>
<dbReference type="GO" id="GO:0003677">
    <property type="term" value="F:DNA binding"/>
    <property type="evidence" value="ECO:0007669"/>
    <property type="project" value="InterPro"/>
</dbReference>
<keyword evidence="1" id="KW-0479">Metal-binding</keyword>
<dbReference type="InterPro" id="IPR003656">
    <property type="entry name" value="Znf_BED"/>
</dbReference>
<keyword evidence="2 4" id="KW-0863">Zinc-finger</keyword>
<gene>
    <name evidence="7" type="ORF">NCGR_LOCUS62130</name>
</gene>
<feature type="region of interest" description="Disordered" evidence="5">
    <location>
        <begin position="125"/>
        <end position="146"/>
    </location>
</feature>
<evidence type="ECO:0000256" key="3">
    <source>
        <dbReference type="ARBA" id="ARBA00022833"/>
    </source>
</evidence>
<comment type="caution">
    <text evidence="7">The sequence shown here is derived from an EMBL/GenBank/DDBJ whole genome shotgun (WGS) entry which is preliminary data.</text>
</comment>
<name>A0A811S946_9POAL</name>
<evidence type="ECO:0000256" key="4">
    <source>
        <dbReference type="PROSITE-ProRule" id="PRU00027"/>
    </source>
</evidence>
<keyword evidence="3" id="KW-0862">Zinc</keyword>
<dbReference type="Pfam" id="PF02892">
    <property type="entry name" value="zf-BED"/>
    <property type="match status" value="1"/>
</dbReference>
<feature type="region of interest" description="Disordered" evidence="5">
    <location>
        <begin position="63"/>
        <end position="88"/>
    </location>
</feature>
<dbReference type="InterPro" id="IPR036236">
    <property type="entry name" value="Znf_C2H2_sf"/>
</dbReference>
<dbReference type="SUPFAM" id="SSF57667">
    <property type="entry name" value="beta-beta-alpha zinc fingers"/>
    <property type="match status" value="1"/>
</dbReference>
<sequence>MATTRTNSSRSGAAAGRVSSSATRGQGRRPGSKVWEFFKKIPDEKGKTIVAECPTCRTRLSARSENGTSHLRRHRCLPEVQAPPPEPPAAAAIASPMLPVAAAAAADEDDKVFSGLEDIVPPRVPLTRHPRAATAKARQGRNLSIK</sequence>